<sequence length="240" mass="27276">MFLCSVFYTSGYLSIEDSNISLLCRYQFLMVYNGLHDLFENERPDRNFKDATDDFDLSLACKRFPSITLGSSPQVELYDEATSSSRIRELLAAQGFLSNSMDKKWVDPNDLSETWPSFYQPLSETGSSVVVEESADLYQSSCSTTLESEGKSDHSLTVEENKEELDQSFWSMTLEFEGKSDHIITEEESSSKVRVEPQSDMTTFDFFLNRSISCIPGLSRRQSHQLEECGFFTVGSSEIM</sequence>
<protein>
    <submittedName>
        <fullName evidence="1">Uncharacterized protein</fullName>
    </submittedName>
</protein>
<name>A0A6A3CSD0_HIBSY</name>
<dbReference type="Proteomes" id="UP000436088">
    <property type="component" value="Unassembled WGS sequence"/>
</dbReference>
<keyword evidence="2" id="KW-1185">Reference proteome</keyword>
<gene>
    <name evidence="1" type="ORF">F3Y22_tig00003041pilonHSYRG00835</name>
</gene>
<evidence type="ECO:0000313" key="1">
    <source>
        <dbReference type="EMBL" id="KAE8730098.1"/>
    </source>
</evidence>
<organism evidence="1 2">
    <name type="scientific">Hibiscus syriacus</name>
    <name type="common">Rose of Sharon</name>
    <dbReference type="NCBI Taxonomy" id="106335"/>
    <lineage>
        <taxon>Eukaryota</taxon>
        <taxon>Viridiplantae</taxon>
        <taxon>Streptophyta</taxon>
        <taxon>Embryophyta</taxon>
        <taxon>Tracheophyta</taxon>
        <taxon>Spermatophyta</taxon>
        <taxon>Magnoliopsida</taxon>
        <taxon>eudicotyledons</taxon>
        <taxon>Gunneridae</taxon>
        <taxon>Pentapetalae</taxon>
        <taxon>rosids</taxon>
        <taxon>malvids</taxon>
        <taxon>Malvales</taxon>
        <taxon>Malvaceae</taxon>
        <taxon>Malvoideae</taxon>
        <taxon>Hibiscus</taxon>
    </lineage>
</organism>
<evidence type="ECO:0000313" key="2">
    <source>
        <dbReference type="Proteomes" id="UP000436088"/>
    </source>
</evidence>
<dbReference type="EMBL" id="VEPZ02000209">
    <property type="protein sequence ID" value="KAE8730098.1"/>
    <property type="molecule type" value="Genomic_DNA"/>
</dbReference>
<proteinExistence type="predicted"/>
<dbReference type="AlphaFoldDB" id="A0A6A3CSD0"/>
<reference evidence="1" key="1">
    <citation type="submission" date="2019-09" db="EMBL/GenBank/DDBJ databases">
        <title>Draft genome information of white flower Hibiscus syriacus.</title>
        <authorList>
            <person name="Kim Y.-M."/>
        </authorList>
    </citation>
    <scope>NUCLEOTIDE SEQUENCE [LARGE SCALE GENOMIC DNA]</scope>
    <source>
        <strain evidence="1">YM2019G1</strain>
    </source>
</reference>
<comment type="caution">
    <text evidence="1">The sequence shown here is derived from an EMBL/GenBank/DDBJ whole genome shotgun (WGS) entry which is preliminary data.</text>
</comment>
<accession>A0A6A3CSD0</accession>